<evidence type="ECO:0000313" key="4">
    <source>
        <dbReference type="EMBL" id="WGX74716.1"/>
    </source>
</evidence>
<organism evidence="4 5">
    <name type="scientific">Paraclostridium bifermentans</name>
    <name type="common">Clostridium bifermentans</name>
    <dbReference type="NCBI Taxonomy" id="1490"/>
    <lineage>
        <taxon>Bacteria</taxon>
        <taxon>Bacillati</taxon>
        <taxon>Bacillota</taxon>
        <taxon>Clostridia</taxon>
        <taxon>Peptostreptococcales</taxon>
        <taxon>Peptostreptococcaceae</taxon>
        <taxon>Paraclostridium</taxon>
    </lineage>
</organism>
<evidence type="ECO:0000256" key="1">
    <source>
        <dbReference type="ARBA" id="ARBA00008779"/>
    </source>
</evidence>
<feature type="domain" description="Sulfatase N-terminal" evidence="3">
    <location>
        <begin position="4"/>
        <end position="80"/>
    </location>
</feature>
<dbReference type="SUPFAM" id="SSF53649">
    <property type="entry name" value="Alkaline phosphatase-like"/>
    <property type="match status" value="1"/>
</dbReference>
<dbReference type="EMBL" id="CP124685">
    <property type="protein sequence ID" value="WGX74716.1"/>
    <property type="molecule type" value="Genomic_DNA"/>
</dbReference>
<evidence type="ECO:0000256" key="2">
    <source>
        <dbReference type="ARBA" id="ARBA00022801"/>
    </source>
</evidence>
<comment type="similarity">
    <text evidence="1">Belongs to the sulfatase family.</text>
</comment>
<dbReference type="Pfam" id="PF00884">
    <property type="entry name" value="Sulfatase"/>
    <property type="match status" value="1"/>
</dbReference>
<dbReference type="Proteomes" id="UP001239169">
    <property type="component" value="Chromosome"/>
</dbReference>
<dbReference type="PANTHER" id="PTHR42693:SF53">
    <property type="entry name" value="ENDO-4-O-SULFATASE"/>
    <property type="match status" value="1"/>
</dbReference>
<sequence>MNNPNFLFILVDELRYEPIYESEEIISWKKNNLCSQEFLKENGLEFKNHYVGSTACSPSRGTLYTGQYPSLHGVTQTPGVAKQISDPDYFG</sequence>
<keyword evidence="2" id="KW-0378">Hydrolase</keyword>
<dbReference type="PANTHER" id="PTHR42693">
    <property type="entry name" value="ARYLSULFATASE FAMILY MEMBER"/>
    <property type="match status" value="1"/>
</dbReference>
<proteinExistence type="inferred from homology"/>
<evidence type="ECO:0000313" key="5">
    <source>
        <dbReference type="Proteomes" id="UP001239169"/>
    </source>
</evidence>
<accession>A0ABY8R1Y1</accession>
<dbReference type="InterPro" id="IPR050738">
    <property type="entry name" value="Sulfatase"/>
</dbReference>
<dbReference type="InterPro" id="IPR000917">
    <property type="entry name" value="Sulfatase_N"/>
</dbReference>
<gene>
    <name evidence="4" type="ORF">QJS64_11140</name>
</gene>
<evidence type="ECO:0000259" key="3">
    <source>
        <dbReference type="Pfam" id="PF00884"/>
    </source>
</evidence>
<dbReference type="Gene3D" id="3.40.720.10">
    <property type="entry name" value="Alkaline Phosphatase, subunit A"/>
    <property type="match status" value="1"/>
</dbReference>
<keyword evidence="5" id="KW-1185">Reference proteome</keyword>
<name>A0ABY8R1Y1_PARBF</name>
<protein>
    <submittedName>
        <fullName evidence="4">Sulfatase-like hydrolase/transferase</fullName>
    </submittedName>
</protein>
<dbReference type="InterPro" id="IPR017850">
    <property type="entry name" value="Alkaline_phosphatase_core_sf"/>
</dbReference>
<reference evidence="4 5" key="1">
    <citation type="submission" date="2023-04" db="EMBL/GenBank/DDBJ databases">
        <title>Bacteria Genome Submission.</title>
        <authorList>
            <person name="Isaac P."/>
        </authorList>
    </citation>
    <scope>NUCLEOTIDE SEQUENCE [LARGE SCALE GENOMIC DNA]</scope>
    <source>
        <strain evidence="4 5">SampleS7P1</strain>
    </source>
</reference>